<comment type="caution">
    <text evidence="3">The sequence shown here is derived from an EMBL/GenBank/DDBJ whole genome shotgun (WGS) entry which is preliminary data.</text>
</comment>
<feature type="domain" description="UspA" evidence="2">
    <location>
        <begin position="16"/>
        <end position="153"/>
    </location>
</feature>
<proteinExistence type="inferred from homology"/>
<dbReference type="InterPro" id="IPR014729">
    <property type="entry name" value="Rossmann-like_a/b/a_fold"/>
</dbReference>
<reference evidence="4" key="1">
    <citation type="journal article" date="2019" name="Int. J. Syst. Evol. Microbiol.">
        <title>The Global Catalogue of Microorganisms (GCM) 10K type strain sequencing project: providing services to taxonomists for standard genome sequencing and annotation.</title>
        <authorList>
            <consortium name="The Broad Institute Genomics Platform"/>
            <consortium name="The Broad Institute Genome Sequencing Center for Infectious Disease"/>
            <person name="Wu L."/>
            <person name="Ma J."/>
        </authorList>
    </citation>
    <scope>NUCLEOTIDE SEQUENCE [LARGE SCALE GENOMIC DNA]</scope>
    <source>
        <strain evidence="4">JCM 9458</strain>
    </source>
</reference>
<name>A0ABP6T916_9ACTN</name>
<dbReference type="SUPFAM" id="SSF52402">
    <property type="entry name" value="Adenine nucleotide alpha hydrolases-like"/>
    <property type="match status" value="1"/>
</dbReference>
<dbReference type="PANTHER" id="PTHR46553:SF3">
    <property type="entry name" value="ADENINE NUCLEOTIDE ALPHA HYDROLASES-LIKE SUPERFAMILY PROTEIN"/>
    <property type="match status" value="1"/>
</dbReference>
<comment type="similarity">
    <text evidence="1">Belongs to the universal stress protein A family.</text>
</comment>
<evidence type="ECO:0000259" key="2">
    <source>
        <dbReference type="Pfam" id="PF00582"/>
    </source>
</evidence>
<dbReference type="Proteomes" id="UP001501676">
    <property type="component" value="Unassembled WGS sequence"/>
</dbReference>
<dbReference type="Gene3D" id="3.40.50.620">
    <property type="entry name" value="HUPs"/>
    <property type="match status" value="1"/>
</dbReference>
<dbReference type="InterPro" id="IPR006016">
    <property type="entry name" value="UspA"/>
</dbReference>
<organism evidence="3 4">
    <name type="scientific">Cryptosporangium minutisporangium</name>
    <dbReference type="NCBI Taxonomy" id="113569"/>
    <lineage>
        <taxon>Bacteria</taxon>
        <taxon>Bacillati</taxon>
        <taxon>Actinomycetota</taxon>
        <taxon>Actinomycetes</taxon>
        <taxon>Cryptosporangiales</taxon>
        <taxon>Cryptosporangiaceae</taxon>
        <taxon>Cryptosporangium</taxon>
    </lineage>
</organism>
<evidence type="ECO:0000313" key="3">
    <source>
        <dbReference type="EMBL" id="GAA3396277.1"/>
    </source>
</evidence>
<sequence>MSDEIAECRSAAVPPPIVVGVDGSESSVDALRWAIDHAWLLESSVEAVTVWNQAETIGLSLGGAAVPSDLTAGIAVAERLLEDSIAATGCGQADSVRRRVVQGDPARTLREASETARLLVVGNGGHGVATRLFGGSVSQSCIRHARCPVLVFPQVVSRRQDAVYVN</sequence>
<dbReference type="CDD" id="cd00293">
    <property type="entry name" value="USP-like"/>
    <property type="match status" value="1"/>
</dbReference>
<evidence type="ECO:0000256" key="1">
    <source>
        <dbReference type="ARBA" id="ARBA00008791"/>
    </source>
</evidence>
<dbReference type="PANTHER" id="PTHR46553">
    <property type="entry name" value="ADENINE NUCLEOTIDE ALPHA HYDROLASES-LIKE SUPERFAMILY PROTEIN"/>
    <property type="match status" value="1"/>
</dbReference>
<dbReference type="InterPro" id="IPR006015">
    <property type="entry name" value="Universal_stress_UspA"/>
</dbReference>
<accession>A0ABP6T916</accession>
<gene>
    <name evidence="3" type="ORF">GCM10020369_72350</name>
</gene>
<dbReference type="PRINTS" id="PR01438">
    <property type="entry name" value="UNVRSLSTRESS"/>
</dbReference>
<keyword evidence="4" id="KW-1185">Reference proteome</keyword>
<evidence type="ECO:0000313" key="4">
    <source>
        <dbReference type="Proteomes" id="UP001501676"/>
    </source>
</evidence>
<protein>
    <submittedName>
        <fullName evidence="3">Universal stress protein</fullName>
    </submittedName>
</protein>
<dbReference type="EMBL" id="BAAAYN010000055">
    <property type="protein sequence ID" value="GAA3396277.1"/>
    <property type="molecule type" value="Genomic_DNA"/>
</dbReference>
<dbReference type="Pfam" id="PF00582">
    <property type="entry name" value="Usp"/>
    <property type="match status" value="1"/>
</dbReference>
<dbReference type="RefSeq" id="WP_345732800.1">
    <property type="nucleotide sequence ID" value="NZ_BAAAYN010000055.1"/>
</dbReference>